<dbReference type="AlphaFoldDB" id="A0A382JCR7"/>
<feature type="region of interest" description="Disordered" evidence="1">
    <location>
        <begin position="1"/>
        <end position="56"/>
    </location>
</feature>
<proteinExistence type="predicted"/>
<feature type="compositionally biased region" description="Basic and acidic residues" evidence="1">
    <location>
        <begin position="41"/>
        <end position="56"/>
    </location>
</feature>
<evidence type="ECO:0000256" key="1">
    <source>
        <dbReference type="SAM" id="MobiDB-lite"/>
    </source>
</evidence>
<evidence type="ECO:0000313" key="2">
    <source>
        <dbReference type="EMBL" id="SVC09439.1"/>
    </source>
</evidence>
<name>A0A382JCR7_9ZZZZ</name>
<sequence length="56" mass="6078">MEILSGDFPDGSSPVNDGHNESGAKEQPESKIAAPRTAPVDLRKFTLPDKRTRIVT</sequence>
<reference evidence="2" key="1">
    <citation type="submission" date="2018-05" db="EMBL/GenBank/DDBJ databases">
        <authorList>
            <person name="Lanie J.A."/>
            <person name="Ng W.-L."/>
            <person name="Kazmierczak K.M."/>
            <person name="Andrzejewski T.M."/>
            <person name="Davidsen T.M."/>
            <person name="Wayne K.J."/>
            <person name="Tettelin H."/>
            <person name="Glass J.I."/>
            <person name="Rusch D."/>
            <person name="Podicherti R."/>
            <person name="Tsui H.-C.T."/>
            <person name="Winkler M.E."/>
        </authorList>
    </citation>
    <scope>NUCLEOTIDE SEQUENCE</scope>
</reference>
<accession>A0A382JCR7</accession>
<feature type="compositionally biased region" description="Basic and acidic residues" evidence="1">
    <location>
        <begin position="18"/>
        <end position="29"/>
    </location>
</feature>
<gene>
    <name evidence="2" type="ORF">METZ01_LOCUS262293</name>
</gene>
<organism evidence="2">
    <name type="scientific">marine metagenome</name>
    <dbReference type="NCBI Taxonomy" id="408172"/>
    <lineage>
        <taxon>unclassified sequences</taxon>
        <taxon>metagenomes</taxon>
        <taxon>ecological metagenomes</taxon>
    </lineage>
</organism>
<protein>
    <submittedName>
        <fullName evidence="2">Uncharacterized protein</fullName>
    </submittedName>
</protein>
<dbReference type="EMBL" id="UINC01073224">
    <property type="protein sequence ID" value="SVC09439.1"/>
    <property type="molecule type" value="Genomic_DNA"/>
</dbReference>